<protein>
    <submittedName>
        <fullName evidence="5">Glycosyl transferase</fullName>
    </submittedName>
</protein>
<dbReference type="PANTHER" id="PTHR22916">
    <property type="entry name" value="GLYCOSYLTRANSFERASE"/>
    <property type="match status" value="1"/>
</dbReference>
<evidence type="ECO:0000313" key="6">
    <source>
        <dbReference type="Proteomes" id="UP000220006"/>
    </source>
</evidence>
<evidence type="ECO:0000259" key="4">
    <source>
        <dbReference type="Pfam" id="PF00535"/>
    </source>
</evidence>
<comment type="similarity">
    <text evidence="1">Belongs to the glycosyltransferase 2 family.</text>
</comment>
<accession>A0A2A7HVA7</accession>
<dbReference type="InterPro" id="IPR029044">
    <property type="entry name" value="Nucleotide-diphossugar_trans"/>
</dbReference>
<dbReference type="SUPFAM" id="SSF53448">
    <property type="entry name" value="Nucleotide-diphospho-sugar transferases"/>
    <property type="match status" value="1"/>
</dbReference>
<comment type="caution">
    <text evidence="5">The sequence shown here is derived from an EMBL/GenBank/DDBJ whole genome shotgun (WGS) entry which is preliminary data.</text>
</comment>
<proteinExistence type="inferred from homology"/>
<name>A0A2A7HVA7_BACCE</name>
<evidence type="ECO:0000313" key="5">
    <source>
        <dbReference type="EMBL" id="PEC21109.1"/>
    </source>
</evidence>
<keyword evidence="2" id="KW-0328">Glycosyltransferase</keyword>
<dbReference type="InterPro" id="IPR001173">
    <property type="entry name" value="Glyco_trans_2-like"/>
</dbReference>
<organism evidence="5 6">
    <name type="scientific">Bacillus cereus</name>
    <dbReference type="NCBI Taxonomy" id="1396"/>
    <lineage>
        <taxon>Bacteria</taxon>
        <taxon>Bacillati</taxon>
        <taxon>Bacillota</taxon>
        <taxon>Bacilli</taxon>
        <taxon>Bacillales</taxon>
        <taxon>Bacillaceae</taxon>
        <taxon>Bacillus</taxon>
        <taxon>Bacillus cereus group</taxon>
    </lineage>
</organism>
<evidence type="ECO:0000256" key="3">
    <source>
        <dbReference type="ARBA" id="ARBA00022679"/>
    </source>
</evidence>
<dbReference type="EMBL" id="NVLK01000031">
    <property type="protein sequence ID" value="PEC21109.1"/>
    <property type="molecule type" value="Genomic_DNA"/>
</dbReference>
<dbReference type="CDD" id="cd00761">
    <property type="entry name" value="Glyco_tranf_GTA_type"/>
    <property type="match status" value="1"/>
</dbReference>
<feature type="domain" description="Glycosyltransferase 2-like" evidence="4">
    <location>
        <begin position="42"/>
        <end position="207"/>
    </location>
</feature>
<dbReference type="Gene3D" id="3.90.550.10">
    <property type="entry name" value="Spore Coat Polysaccharide Biosynthesis Protein SpsA, Chain A"/>
    <property type="match status" value="1"/>
</dbReference>
<dbReference type="AlphaFoldDB" id="A0A2A7HVA7"/>
<dbReference type="RefSeq" id="WP_097904598.1">
    <property type="nucleotide sequence ID" value="NZ_NVLK01000031.1"/>
</dbReference>
<dbReference type="Proteomes" id="UP000220006">
    <property type="component" value="Unassembled WGS sequence"/>
</dbReference>
<gene>
    <name evidence="5" type="ORF">COM96_15800</name>
</gene>
<evidence type="ECO:0000256" key="2">
    <source>
        <dbReference type="ARBA" id="ARBA00022676"/>
    </source>
</evidence>
<evidence type="ECO:0000256" key="1">
    <source>
        <dbReference type="ARBA" id="ARBA00006739"/>
    </source>
</evidence>
<reference evidence="5 6" key="1">
    <citation type="submission" date="2017-09" db="EMBL/GenBank/DDBJ databases">
        <title>Large-scale bioinformatics analysis of Bacillus genomes uncovers conserved roles of natural products in bacterial physiology.</title>
        <authorList>
            <consortium name="Agbiome Team Llc"/>
            <person name="Bleich R.M."/>
            <person name="Grubbs K.J."/>
            <person name="Santa Maria K.C."/>
            <person name="Allen S.E."/>
            <person name="Farag S."/>
            <person name="Shank E.A."/>
            <person name="Bowers A."/>
        </authorList>
    </citation>
    <scope>NUCLEOTIDE SEQUENCE [LARGE SCALE GENOMIC DNA]</scope>
    <source>
        <strain evidence="5 6">AFS096845</strain>
    </source>
</reference>
<dbReference type="PANTHER" id="PTHR22916:SF51">
    <property type="entry name" value="GLYCOSYLTRANSFERASE EPSH-RELATED"/>
    <property type="match status" value="1"/>
</dbReference>
<dbReference type="GO" id="GO:0016757">
    <property type="term" value="F:glycosyltransferase activity"/>
    <property type="evidence" value="ECO:0007669"/>
    <property type="project" value="UniProtKB-KW"/>
</dbReference>
<dbReference type="Pfam" id="PF00535">
    <property type="entry name" value="Glycos_transf_2"/>
    <property type="match status" value="1"/>
</dbReference>
<sequence length="513" mass="59737">MSNSSNLEVSNEGTNEQIKIIYNEKGYYIKNSHALSHKGKLTVITPVYNAEKDLKKTIESVINQSIGFENIQYILVDDASTDSSRELLLQYANQYENIIVVYLAKNTGTPAVPRNLGIELSTSKYITFLDSDDHLEVDGLETLYNILEETQDDYVVGKTIKLESDGSSIVGEHQSCKERRSVSPFSIPHIFHHLGPCARLVRASVIKNNNIKYPEMKFAEDKQFFIDVLIHSKSISTTSKTIYYANRLDENDDSLTNRTDIIQKMGSNIAVIKYVIQKNLPVNQEKMILNRLYEFDSITRLFNRYHFFRSKDKQAYIDTFNEVLETTKELRYDFSKNFFHPINQVAYQLFLKEKYEDIATLFKWDKQEKIKKYVIKDNVPYMVSILKGKLKHIRVPMLAAFKYDQFYEDTYKAEFLVYGDYVNEITDVIFRDRNDINNEFSVPVHINEHGEAKIEVGLGVLNQFPSASYAIFLRYKDYNKVSITKLNDNQLKYADRNFRFYTTINSNLGFRLK</sequence>
<keyword evidence="3 5" id="KW-0808">Transferase</keyword>